<dbReference type="Pfam" id="PF06985">
    <property type="entry name" value="HET"/>
    <property type="match status" value="1"/>
</dbReference>
<dbReference type="AlphaFoldDB" id="A0AA38X7V5"/>
<proteinExistence type="predicted"/>
<protein>
    <recommendedName>
        <fullName evidence="1">Heterokaryon incompatibility domain-containing protein</fullName>
    </recommendedName>
</protein>
<evidence type="ECO:0000259" key="1">
    <source>
        <dbReference type="Pfam" id="PF06985"/>
    </source>
</evidence>
<dbReference type="InterPro" id="IPR010730">
    <property type="entry name" value="HET"/>
</dbReference>
<evidence type="ECO:0000313" key="3">
    <source>
        <dbReference type="Proteomes" id="UP001172673"/>
    </source>
</evidence>
<evidence type="ECO:0000313" key="2">
    <source>
        <dbReference type="EMBL" id="KAJ9608490.1"/>
    </source>
</evidence>
<dbReference type="PANTHER" id="PTHR33112">
    <property type="entry name" value="DOMAIN PROTEIN, PUTATIVE-RELATED"/>
    <property type="match status" value="1"/>
</dbReference>
<keyword evidence="3" id="KW-1185">Reference proteome</keyword>
<comment type="caution">
    <text evidence="2">The sequence shown here is derived from an EMBL/GenBank/DDBJ whole genome shotgun (WGS) entry which is preliminary data.</text>
</comment>
<name>A0AA38X7V5_9EURO</name>
<gene>
    <name evidence="2" type="ORF">H2200_007478</name>
</gene>
<sequence length="522" mass="59028">MFQSVPNTELTCTICGGFWQDTDVKLRDLQRGEDQGCSTCNIMLQAINSFLPWILWRAGPLKAAILSVDAIVFHWDASNKAIYYEGTPEYPLYLSTDGEVETGHQLFSQHDTASGDTGTVASLRRIPPWINTCISQHSACGEPKDTPLPRRVLEIGETEGALIKLYESQNELARYACLSHRWGTGQPIVTTSESYDKLVKGIPSEELPLTFRDAVSVARRLSIRYLWIDCFCIIQDNAKDLEEACAMMDVIFENAFLTIAATRSEGPDDGLFVRRYAERRIQRLQIPGTEFWGKSDIYVRNFNHGEEDDLSSQHWITAGFSQGFSSGWPLLLRGWVFQERILSPRMLHFGNEITWECRSESVCECNFKASSGALQDSKHRLREEGCSLWSSESSTSTLHLTWKRVVEEYSELASNLTYERDIFPALSGLASRFSRLLSDEYVAGMWRKHLIQGLLWVVPSSPEGGVPLKWRAPTWSWASVCCAVSRVSRMRTGWEFALRRAPKRKLDLVSANMSSQVESGEA</sequence>
<dbReference type="PANTHER" id="PTHR33112:SF9">
    <property type="entry name" value="HETEROKARYON INCOMPATIBILITY DOMAIN-CONTAINING PROTEIN"/>
    <property type="match status" value="1"/>
</dbReference>
<dbReference type="Proteomes" id="UP001172673">
    <property type="component" value="Unassembled WGS sequence"/>
</dbReference>
<feature type="domain" description="Heterokaryon incompatibility" evidence="1">
    <location>
        <begin position="175"/>
        <end position="339"/>
    </location>
</feature>
<reference evidence="2" key="1">
    <citation type="submission" date="2022-10" db="EMBL/GenBank/DDBJ databases">
        <title>Culturing micro-colonial fungi from biological soil crusts in the Mojave desert and describing Neophaeococcomyces mojavensis, and introducing the new genera and species Taxawa tesnikishii.</title>
        <authorList>
            <person name="Kurbessoian T."/>
            <person name="Stajich J.E."/>
        </authorList>
    </citation>
    <scope>NUCLEOTIDE SEQUENCE</scope>
    <source>
        <strain evidence="2">TK_41</strain>
    </source>
</reference>
<organism evidence="2 3">
    <name type="scientific">Cladophialophora chaetospira</name>
    <dbReference type="NCBI Taxonomy" id="386627"/>
    <lineage>
        <taxon>Eukaryota</taxon>
        <taxon>Fungi</taxon>
        <taxon>Dikarya</taxon>
        <taxon>Ascomycota</taxon>
        <taxon>Pezizomycotina</taxon>
        <taxon>Eurotiomycetes</taxon>
        <taxon>Chaetothyriomycetidae</taxon>
        <taxon>Chaetothyriales</taxon>
        <taxon>Herpotrichiellaceae</taxon>
        <taxon>Cladophialophora</taxon>
    </lineage>
</organism>
<accession>A0AA38X7V5</accession>
<dbReference type="EMBL" id="JAPDRK010000010">
    <property type="protein sequence ID" value="KAJ9608490.1"/>
    <property type="molecule type" value="Genomic_DNA"/>
</dbReference>